<dbReference type="InterPro" id="IPR036051">
    <property type="entry name" value="KRAB_dom_sf"/>
</dbReference>
<dbReference type="InterPro" id="IPR001909">
    <property type="entry name" value="KRAB"/>
</dbReference>
<keyword evidence="3" id="KW-1185">Reference proteome</keyword>
<dbReference type="Pfam" id="PF01352">
    <property type="entry name" value="KRAB"/>
    <property type="match status" value="1"/>
</dbReference>
<evidence type="ECO:0000259" key="1">
    <source>
        <dbReference type="PROSITE" id="PS50805"/>
    </source>
</evidence>
<organism evidence="2 3">
    <name type="scientific">Ursus americanus</name>
    <name type="common">American black bear</name>
    <name type="synonym">Euarctos americanus</name>
    <dbReference type="NCBI Taxonomy" id="9643"/>
    <lineage>
        <taxon>Eukaryota</taxon>
        <taxon>Metazoa</taxon>
        <taxon>Chordata</taxon>
        <taxon>Craniata</taxon>
        <taxon>Vertebrata</taxon>
        <taxon>Euteleostomi</taxon>
        <taxon>Mammalia</taxon>
        <taxon>Eutheria</taxon>
        <taxon>Laurasiatheria</taxon>
        <taxon>Carnivora</taxon>
        <taxon>Caniformia</taxon>
        <taxon>Ursidae</taxon>
        <taxon>Ursus</taxon>
    </lineage>
</organism>
<reference evidence="3" key="1">
    <citation type="submission" date="2016-06" db="EMBL/GenBank/DDBJ databases">
        <title>De novo assembly and RNA-Seq shows season-dependent expression and editing in black bear kidneys.</title>
        <authorList>
            <person name="Korstanje R."/>
            <person name="Srivastava A."/>
            <person name="Sarsani V.K."/>
            <person name="Sheehan S.M."/>
            <person name="Seger R.L."/>
            <person name="Barter M.E."/>
            <person name="Lindqvist C."/>
            <person name="Brody L.C."/>
            <person name="Mullikin J.C."/>
        </authorList>
    </citation>
    <scope>NUCLEOTIDE SEQUENCE [LARGE SCALE GENOMIC DNA]</scope>
</reference>
<name>A0A452SE03_URSAM</name>
<dbReference type="Ensembl" id="ENSUAMT00000034236.1">
    <property type="protein sequence ID" value="ENSUAMP00000030684.1"/>
    <property type="gene ID" value="ENSUAMG00000023559.1"/>
</dbReference>
<dbReference type="AlphaFoldDB" id="A0A452SE03"/>
<dbReference type="Gene3D" id="6.10.140.140">
    <property type="match status" value="1"/>
</dbReference>
<feature type="domain" description="KRAB" evidence="1">
    <location>
        <begin position="1"/>
        <end position="58"/>
    </location>
</feature>
<evidence type="ECO:0000313" key="3">
    <source>
        <dbReference type="Proteomes" id="UP000291022"/>
    </source>
</evidence>
<evidence type="ECO:0000313" key="2">
    <source>
        <dbReference type="Ensembl" id="ENSUAMP00000030684.1"/>
    </source>
</evidence>
<sequence length="66" mass="7459">MAPRTLYRDVMLENYSHLVSVGEGCSLCHVSECVFPSFLHRCQSLWAPEGFWGCDAQQVRAVARRG</sequence>
<reference evidence="2" key="2">
    <citation type="submission" date="2025-08" db="UniProtKB">
        <authorList>
            <consortium name="Ensembl"/>
        </authorList>
    </citation>
    <scope>IDENTIFICATION</scope>
</reference>
<reference evidence="2" key="3">
    <citation type="submission" date="2025-09" db="UniProtKB">
        <authorList>
            <consortium name="Ensembl"/>
        </authorList>
    </citation>
    <scope>IDENTIFICATION</scope>
</reference>
<dbReference type="SUPFAM" id="SSF109640">
    <property type="entry name" value="KRAB domain (Kruppel-associated box)"/>
    <property type="match status" value="1"/>
</dbReference>
<protein>
    <recommendedName>
        <fullName evidence="1">KRAB domain-containing protein</fullName>
    </recommendedName>
</protein>
<dbReference type="PROSITE" id="PS50805">
    <property type="entry name" value="KRAB"/>
    <property type="match status" value="1"/>
</dbReference>
<dbReference type="Proteomes" id="UP000291022">
    <property type="component" value="Unassembled WGS sequence"/>
</dbReference>
<accession>A0A452SE03</accession>
<dbReference type="GO" id="GO:0006355">
    <property type="term" value="P:regulation of DNA-templated transcription"/>
    <property type="evidence" value="ECO:0007669"/>
    <property type="project" value="InterPro"/>
</dbReference>
<proteinExistence type="predicted"/>